<dbReference type="Proteomes" id="UP000018689">
    <property type="component" value="Chromosome"/>
</dbReference>
<keyword evidence="1" id="KW-1133">Transmembrane helix</keyword>
<evidence type="ECO:0000313" key="2">
    <source>
        <dbReference type="EMBL" id="AHC39764.1"/>
    </source>
</evidence>
<protein>
    <submittedName>
        <fullName evidence="2">Uncharacterized protein</fullName>
    </submittedName>
</protein>
<proteinExistence type="predicted"/>
<accession>V9RAE9</accession>
<keyword evidence="1" id="KW-0472">Membrane</keyword>
<dbReference type="PATRIC" id="fig|1423892.3.peg.883"/>
<feature type="transmembrane region" description="Helical" evidence="1">
    <location>
        <begin position="146"/>
        <end position="164"/>
    </location>
</feature>
<reference evidence="2 3" key="1">
    <citation type="journal article" date="2014" name="Genome Announc.">
        <title>Complete Genome Sequence of Ehrlichia muris Strain AS145T, a Model Monocytotropic Ehrlichia Strain.</title>
        <authorList>
            <person name="Thirumalapura N.R."/>
            <person name="Qin X."/>
            <person name="Kuriakose J.A."/>
            <person name="Walker D.H."/>
        </authorList>
    </citation>
    <scope>NUCLEOTIDE SEQUENCE [LARGE SCALE GENOMIC DNA]</scope>
    <source>
        <strain evidence="3">AS154</strain>
    </source>
</reference>
<feature type="transmembrane region" description="Helical" evidence="1">
    <location>
        <begin position="29"/>
        <end position="49"/>
    </location>
</feature>
<dbReference type="EMBL" id="CP006917">
    <property type="protein sequence ID" value="AHC39764.1"/>
    <property type="molecule type" value="Genomic_DNA"/>
</dbReference>
<dbReference type="AlphaFoldDB" id="V9RAE9"/>
<keyword evidence="3" id="KW-1185">Reference proteome</keyword>
<feature type="transmembrane region" description="Helical" evidence="1">
    <location>
        <begin position="61"/>
        <end position="86"/>
    </location>
</feature>
<keyword evidence="1" id="KW-0812">Transmembrane</keyword>
<dbReference type="KEGG" id="emr:EMUR_04310"/>
<gene>
    <name evidence="2" type="ORF">EMUR_04310</name>
</gene>
<organism evidence="2 3">
    <name type="scientific">Ehrlichia muris AS145</name>
    <dbReference type="NCBI Taxonomy" id="1423892"/>
    <lineage>
        <taxon>Bacteria</taxon>
        <taxon>Pseudomonadati</taxon>
        <taxon>Pseudomonadota</taxon>
        <taxon>Alphaproteobacteria</taxon>
        <taxon>Rickettsiales</taxon>
        <taxon>Anaplasmataceae</taxon>
        <taxon>Ehrlichia</taxon>
    </lineage>
</organism>
<dbReference type="HOGENOM" id="CLU_1203286_0_0_5"/>
<feature type="transmembrane region" description="Helical" evidence="1">
    <location>
        <begin position="107"/>
        <end position="126"/>
    </location>
</feature>
<dbReference type="RefSeq" id="WP_024072440.1">
    <property type="nucleotide sequence ID" value="NC_023063.1"/>
</dbReference>
<name>V9RAE9_9RICK</name>
<evidence type="ECO:0000256" key="1">
    <source>
        <dbReference type="SAM" id="Phobius"/>
    </source>
</evidence>
<evidence type="ECO:0000313" key="3">
    <source>
        <dbReference type="Proteomes" id="UP000018689"/>
    </source>
</evidence>
<sequence>MKKHMDYTASKYNVSATPSISRTEALNSVVWLLALSSFALLIFSLANVTTNNANFDPRDKYFIIAMCAAATLVASLILILVSTCVSECKQEDEKCVKFNYGTHRSNLSRLLIGLSAISFISSAAFLGALSQKDFSVFLNFKEPLCIGLYVSLAALALSLLAYTFKNLIVPDTQNHVIVAGNADLVNTARKSKWVPLSILRELNINLNAISSLQVTDCMSESQNEAQNILG</sequence>
<dbReference type="OrthoDB" id="7163435at2"/>